<dbReference type="GO" id="GO:0005524">
    <property type="term" value="F:ATP binding"/>
    <property type="evidence" value="ECO:0007669"/>
    <property type="project" value="UniProtKB-KW"/>
</dbReference>
<feature type="domain" description="ABC transporter" evidence="3">
    <location>
        <begin position="6"/>
        <end position="239"/>
    </location>
</feature>
<evidence type="ECO:0000256" key="1">
    <source>
        <dbReference type="ARBA" id="ARBA00022741"/>
    </source>
</evidence>
<accession>A0A1W2M2V4</accession>
<dbReference type="SMART" id="SM00382">
    <property type="entry name" value="AAA"/>
    <property type="match status" value="2"/>
</dbReference>
<organism evidence="4 5">
    <name type="scientific">Amycolatopsis keratiniphila subsp. keratiniphila</name>
    <dbReference type="NCBI Taxonomy" id="227715"/>
    <lineage>
        <taxon>Bacteria</taxon>
        <taxon>Bacillati</taxon>
        <taxon>Actinomycetota</taxon>
        <taxon>Actinomycetes</taxon>
        <taxon>Pseudonocardiales</taxon>
        <taxon>Pseudonocardiaceae</taxon>
        <taxon>Amycolatopsis</taxon>
        <taxon>Amycolatopsis japonica group</taxon>
    </lineage>
</organism>
<feature type="domain" description="ABC transporter" evidence="3">
    <location>
        <begin position="232"/>
        <end position="462"/>
    </location>
</feature>
<keyword evidence="1" id="KW-0547">Nucleotide-binding</keyword>
<dbReference type="SUPFAM" id="SSF52540">
    <property type="entry name" value="P-loop containing nucleoside triphosphate hydrolases"/>
    <property type="match status" value="2"/>
</dbReference>
<reference evidence="4 5" key="1">
    <citation type="submission" date="2016-12" db="EMBL/GenBank/DDBJ databases">
        <title>Amycolatopsis keratiniphila subsp. keratiniphila genome sequencing and assembly.</title>
        <authorList>
            <person name="Mayilraj S."/>
            <person name="Kaur N."/>
        </authorList>
    </citation>
    <scope>NUCLEOTIDE SEQUENCE [LARGE SCALE GENOMIC DNA]</scope>
    <source>
        <strain evidence="4 5">DSM 44409</strain>
    </source>
</reference>
<dbReference type="EMBL" id="LQMT02000005">
    <property type="protein sequence ID" value="ONF74352.1"/>
    <property type="molecule type" value="Genomic_DNA"/>
</dbReference>
<name>A0A1W2M2V4_9PSEU</name>
<comment type="caution">
    <text evidence="4">The sequence shown here is derived from an EMBL/GenBank/DDBJ whole genome shotgun (WGS) entry which is preliminary data.</text>
</comment>
<dbReference type="GO" id="GO:0022857">
    <property type="term" value="F:transmembrane transporter activity"/>
    <property type="evidence" value="ECO:0007669"/>
    <property type="project" value="TreeGrafter"/>
</dbReference>
<dbReference type="RefSeq" id="WP_063823084.1">
    <property type="nucleotide sequence ID" value="NZ_LQMT02000005.1"/>
</dbReference>
<protein>
    <recommendedName>
        <fullName evidence="3">ABC transporter domain-containing protein</fullName>
    </recommendedName>
</protein>
<evidence type="ECO:0000256" key="2">
    <source>
        <dbReference type="ARBA" id="ARBA00022840"/>
    </source>
</evidence>
<dbReference type="AlphaFoldDB" id="A0A1W2M2V4"/>
<sequence length="465" mass="49188">MTQAELTVRGLTVHNGLGHPVLGDVSLDVPANTVVAVTGPSGSGKTTLLRTILDVLPPGLHRVSGEITWAGTPVSPGRSSAAWRRRATGLLGQDPAGTLNPLWTVERLVSESGGSQVDDALRTAGLDPAAVRTKRPHQLSGGQAQRVALARAIAGRPPLLLLDEPTSALDADAVRRVADVVRRRRDERTGATLIISHDREFVAALADRVIDFGSPPLVLPSSPARPPTTQAVLTVSAVGIERPVSLVRDATFTVHGGELVVLVGASGSGKTTLLRALAGLHEVHTGQITLDGRPLPSLRTRDRDQLRAIQYLAQDPLDALNPAHRAITAVARPARVLRGFSRHQARSAAEELLLAVGLDPATGRRRPGALSGGQRQRAVLARALATRPRMLLADEPTSALDDETAEAVLGLLARHRADGMAVLAATHDPRVVRYADRVLRLHDSLLAETAVNPRDEGGITLCPNH</sequence>
<dbReference type="InterPro" id="IPR003593">
    <property type="entry name" value="AAA+_ATPase"/>
</dbReference>
<dbReference type="InterPro" id="IPR015854">
    <property type="entry name" value="ABC_transpr_LolD-like"/>
</dbReference>
<evidence type="ECO:0000313" key="5">
    <source>
        <dbReference type="Proteomes" id="UP000076660"/>
    </source>
</evidence>
<dbReference type="PANTHER" id="PTHR24220:SF685">
    <property type="entry name" value="ABC TRANSPORTER RELATED"/>
    <property type="match status" value="1"/>
</dbReference>
<dbReference type="PROSITE" id="PS00211">
    <property type="entry name" value="ABC_TRANSPORTER_1"/>
    <property type="match status" value="2"/>
</dbReference>
<dbReference type="InterPro" id="IPR017871">
    <property type="entry name" value="ABC_transporter-like_CS"/>
</dbReference>
<proteinExistence type="predicted"/>
<evidence type="ECO:0000259" key="3">
    <source>
        <dbReference type="PROSITE" id="PS50893"/>
    </source>
</evidence>
<dbReference type="InterPro" id="IPR003439">
    <property type="entry name" value="ABC_transporter-like_ATP-bd"/>
</dbReference>
<dbReference type="GO" id="GO:0005886">
    <property type="term" value="C:plasma membrane"/>
    <property type="evidence" value="ECO:0007669"/>
    <property type="project" value="TreeGrafter"/>
</dbReference>
<dbReference type="GO" id="GO:0016887">
    <property type="term" value="F:ATP hydrolysis activity"/>
    <property type="evidence" value="ECO:0007669"/>
    <property type="project" value="InterPro"/>
</dbReference>
<keyword evidence="2" id="KW-0067">ATP-binding</keyword>
<dbReference type="PANTHER" id="PTHR24220">
    <property type="entry name" value="IMPORT ATP-BINDING PROTEIN"/>
    <property type="match status" value="1"/>
</dbReference>
<gene>
    <name evidence="4" type="ORF">AVR91_0203380</name>
</gene>
<dbReference type="OrthoDB" id="3169708at2"/>
<dbReference type="InterPro" id="IPR027417">
    <property type="entry name" value="P-loop_NTPase"/>
</dbReference>
<dbReference type="Proteomes" id="UP000076660">
    <property type="component" value="Unassembled WGS sequence"/>
</dbReference>
<dbReference type="PROSITE" id="PS50893">
    <property type="entry name" value="ABC_TRANSPORTER_2"/>
    <property type="match status" value="2"/>
</dbReference>
<evidence type="ECO:0000313" key="4">
    <source>
        <dbReference type="EMBL" id="ONF74352.1"/>
    </source>
</evidence>
<dbReference type="CDD" id="cd03257">
    <property type="entry name" value="ABC_NikE_OppD_transporters"/>
    <property type="match status" value="1"/>
</dbReference>
<dbReference type="Gene3D" id="3.40.50.300">
    <property type="entry name" value="P-loop containing nucleotide triphosphate hydrolases"/>
    <property type="match status" value="2"/>
</dbReference>
<dbReference type="Pfam" id="PF00005">
    <property type="entry name" value="ABC_tran"/>
    <property type="match status" value="2"/>
</dbReference>